<dbReference type="InterPro" id="IPR036095">
    <property type="entry name" value="PTS_EIIB-like_sf"/>
</dbReference>
<keyword evidence="3" id="KW-0805">Transcription regulation</keyword>
<evidence type="ECO:0000256" key="4">
    <source>
        <dbReference type="ARBA" id="ARBA00023163"/>
    </source>
</evidence>
<dbReference type="SUPFAM" id="SSF52794">
    <property type="entry name" value="PTS system IIB component-like"/>
    <property type="match status" value="1"/>
</dbReference>
<dbReference type="GO" id="GO:0009401">
    <property type="term" value="P:phosphoenolpyruvate-dependent sugar phosphotransferase system"/>
    <property type="evidence" value="ECO:0007669"/>
    <property type="project" value="InterPro"/>
</dbReference>
<comment type="caution">
    <text evidence="7">The sequence shown here is derived from an EMBL/GenBank/DDBJ whole genome shotgun (WGS) entry which is preliminary data.</text>
</comment>
<reference evidence="7" key="1">
    <citation type="submission" date="2022-12" db="EMBL/GenBank/DDBJ databases">
        <title>Draft genome sequence of the thermophilic strain Brevibacillus thermoruber HT42, isolated from Los Humeros, Puebla, Mexico, with biotechnological potential.</title>
        <authorList>
            <person name="Lara Sanchez J."/>
            <person name="Solis Palacios R."/>
            <person name="Bustos Baena A.S."/>
            <person name="Ruz Baez A.E."/>
            <person name="Espinosa Luna G."/>
            <person name="Oliart Ros R.M."/>
        </authorList>
    </citation>
    <scope>NUCLEOTIDE SEQUENCE</scope>
    <source>
        <strain evidence="7">HT42</strain>
    </source>
</reference>
<evidence type="ECO:0000256" key="2">
    <source>
        <dbReference type="ARBA" id="ARBA00022737"/>
    </source>
</evidence>
<dbReference type="SUPFAM" id="SSF46785">
    <property type="entry name" value="Winged helix' DNA-binding domain"/>
    <property type="match status" value="1"/>
</dbReference>
<evidence type="ECO:0000313" key="8">
    <source>
        <dbReference type="Proteomes" id="UP001151071"/>
    </source>
</evidence>
<dbReference type="InterPro" id="IPR050661">
    <property type="entry name" value="BglG_antiterminators"/>
</dbReference>
<evidence type="ECO:0000256" key="3">
    <source>
        <dbReference type="ARBA" id="ARBA00023015"/>
    </source>
</evidence>
<evidence type="ECO:0000259" key="5">
    <source>
        <dbReference type="PROSITE" id="PS51099"/>
    </source>
</evidence>
<dbReference type="PANTHER" id="PTHR30185:SF18">
    <property type="entry name" value="TRANSCRIPTIONAL REGULATOR MTLR"/>
    <property type="match status" value="1"/>
</dbReference>
<evidence type="ECO:0000313" key="7">
    <source>
        <dbReference type="EMBL" id="MDA5110675.1"/>
    </source>
</evidence>
<dbReference type="PANTHER" id="PTHR30185">
    <property type="entry name" value="CRYPTIC BETA-GLUCOSIDE BGL OPERON ANTITERMINATOR"/>
    <property type="match status" value="1"/>
</dbReference>
<dbReference type="AlphaFoldDB" id="A0A9X3Z5J4"/>
<dbReference type="SUPFAM" id="SSF63520">
    <property type="entry name" value="PTS-regulatory domain, PRD"/>
    <property type="match status" value="2"/>
</dbReference>
<name>A0A9X3Z5J4_9BACL</name>
<keyword evidence="8" id="KW-1185">Reference proteome</keyword>
<feature type="domain" description="PRD" evidence="6">
    <location>
        <begin position="314"/>
        <end position="421"/>
    </location>
</feature>
<dbReference type="Gene3D" id="1.10.1790.10">
    <property type="entry name" value="PRD domain"/>
    <property type="match status" value="1"/>
</dbReference>
<evidence type="ECO:0000259" key="6">
    <source>
        <dbReference type="PROSITE" id="PS51372"/>
    </source>
</evidence>
<dbReference type="InterPro" id="IPR036634">
    <property type="entry name" value="PRD_sf"/>
</dbReference>
<dbReference type="RefSeq" id="WP_271140895.1">
    <property type="nucleotide sequence ID" value="NZ_JAPYYP010000038.1"/>
</dbReference>
<dbReference type="GO" id="GO:0008982">
    <property type="term" value="F:protein-N(PI)-phosphohistidine-sugar phosphotransferase activity"/>
    <property type="evidence" value="ECO:0007669"/>
    <property type="project" value="InterPro"/>
</dbReference>
<dbReference type="InterPro" id="IPR011608">
    <property type="entry name" value="PRD"/>
</dbReference>
<dbReference type="Gene3D" id="3.40.50.2300">
    <property type="match status" value="1"/>
</dbReference>
<dbReference type="InterPro" id="IPR013011">
    <property type="entry name" value="PTS_EIIB_2"/>
</dbReference>
<dbReference type="EMBL" id="JAPYYP010000038">
    <property type="protein sequence ID" value="MDA5110675.1"/>
    <property type="molecule type" value="Genomic_DNA"/>
</dbReference>
<dbReference type="PROSITE" id="PS51372">
    <property type="entry name" value="PRD_2"/>
    <property type="match status" value="1"/>
</dbReference>
<keyword evidence="2" id="KW-0677">Repeat</keyword>
<dbReference type="Proteomes" id="UP001151071">
    <property type="component" value="Unassembled WGS sequence"/>
</dbReference>
<evidence type="ECO:0000256" key="1">
    <source>
        <dbReference type="ARBA" id="ARBA00022679"/>
    </source>
</evidence>
<protein>
    <submittedName>
        <fullName evidence="7">PRD domain-containing protein</fullName>
    </submittedName>
</protein>
<dbReference type="Pfam" id="PF00874">
    <property type="entry name" value="PRD"/>
    <property type="match status" value="1"/>
</dbReference>
<feature type="domain" description="PTS EIIB type-2" evidence="5">
    <location>
        <begin position="424"/>
        <end position="513"/>
    </location>
</feature>
<organism evidence="7 8">
    <name type="scientific">Brevibacillus thermoruber</name>
    <dbReference type="NCBI Taxonomy" id="33942"/>
    <lineage>
        <taxon>Bacteria</taxon>
        <taxon>Bacillati</taxon>
        <taxon>Bacillota</taxon>
        <taxon>Bacilli</taxon>
        <taxon>Bacillales</taxon>
        <taxon>Paenibacillaceae</taxon>
        <taxon>Brevibacillus</taxon>
    </lineage>
</organism>
<sequence>MQLTSRSRALLKVLLDSSRPMKIREAARDFRVSERTIKYDLEAIRTWLKERHVTLHSQPNKGIWISENEEKRADLRRHLEGWGRSDLILHQKERAKHLALMLLLADGYVRLNDLADRMAVSRNTVVSDLREAESFLAGWGLELISRPRYGVRIFGEERSVRFALECLLHDLSEGDEMFRLVRRVQGGATDPAAADEAGPLVEHRLLGEEEIHLIDQAVRELMAQLSFAVTDRTLISLHIRLCILVHRVRKGRVLPADETTVQTAQGWSGYPLFAQTANRLFAALGLAVTPDEMAYGCLPLLGADYPLTAVGGGRPAPDIYDVTIRLTEAVSQAMQVPFADDPELREHLFAHLNDRIMRYLQGVLYPNPLTGEICRSYPRMFAAVKRACQDVLWPSGICLLDADIAYIVLHFQAAWDRWMEQKKVNALVVCGTGRGTSRFLKTQLEAELKGLRVVGLCGSLEVEKYLASRKVDLIVSVLPVKADVPVVVVNALPTRHDLEKIQSCLQTITADPPDDSAASRGGGGQWRSDLCADLHERDLPVVERLSQDVICKGFELSQTIMAAFRDHLTEQAAGGLMLHILLMVNRLTFGSSYVEWQAEAEPEGEDYAAWRKTLKALVEKAGLAVPESEITAIMRYFSGKGVTESDNGFAHTGRVGD</sequence>
<dbReference type="InterPro" id="IPR036388">
    <property type="entry name" value="WH-like_DNA-bd_sf"/>
</dbReference>
<dbReference type="CDD" id="cd05568">
    <property type="entry name" value="PTS_IIB_bgl_like"/>
    <property type="match status" value="1"/>
</dbReference>
<keyword evidence="1" id="KW-0808">Transferase</keyword>
<dbReference type="InterPro" id="IPR036390">
    <property type="entry name" value="WH_DNA-bd_sf"/>
</dbReference>
<accession>A0A9X3Z5J4</accession>
<dbReference type="PROSITE" id="PS51099">
    <property type="entry name" value="PTS_EIIB_TYPE_2"/>
    <property type="match status" value="1"/>
</dbReference>
<proteinExistence type="predicted"/>
<keyword evidence="4" id="KW-0804">Transcription</keyword>
<dbReference type="GO" id="GO:0006355">
    <property type="term" value="P:regulation of DNA-templated transcription"/>
    <property type="evidence" value="ECO:0007669"/>
    <property type="project" value="InterPro"/>
</dbReference>
<gene>
    <name evidence="7" type="ORF">O3V59_20245</name>
</gene>
<dbReference type="Gene3D" id="1.10.10.10">
    <property type="entry name" value="Winged helix-like DNA-binding domain superfamily/Winged helix DNA-binding domain"/>
    <property type="match status" value="2"/>
</dbReference>